<feature type="region of interest" description="Disordered" evidence="1">
    <location>
        <begin position="43"/>
        <end position="70"/>
    </location>
</feature>
<dbReference type="EMBL" id="KT932701">
    <property type="protein sequence ID" value="ALO80925.1"/>
    <property type="molecule type" value="Genomic_DNA"/>
</dbReference>
<name>A0A0S2MYA0_9CAUD</name>
<proteinExistence type="predicted"/>
<dbReference type="Proteomes" id="UP000202117">
    <property type="component" value="Segment"/>
</dbReference>
<protein>
    <submittedName>
        <fullName evidence="2">Uncharacterized protein</fullName>
    </submittedName>
</protein>
<evidence type="ECO:0000313" key="2">
    <source>
        <dbReference type="EMBL" id="ALO80925.1"/>
    </source>
</evidence>
<accession>A0A0S2MYA0</accession>
<feature type="compositionally biased region" description="Polar residues" evidence="1">
    <location>
        <begin position="46"/>
        <end position="61"/>
    </location>
</feature>
<evidence type="ECO:0000313" key="3">
    <source>
        <dbReference type="Proteomes" id="UP000202117"/>
    </source>
</evidence>
<dbReference type="RefSeq" id="YP_009216644.1">
    <property type="nucleotide sequence ID" value="NC_028990.1"/>
</dbReference>
<organism evidence="2 3">
    <name type="scientific">Enterococcus phage vB_EfaS_IME196</name>
    <dbReference type="NCBI Taxonomy" id="1747289"/>
    <lineage>
        <taxon>Viruses</taxon>
        <taxon>Duplodnaviria</taxon>
        <taxon>Heunggongvirae</taxon>
        <taxon>Uroviricota</taxon>
        <taxon>Caudoviricetes</taxon>
        <taxon>Efquatrovirus</taxon>
        <taxon>Efquatrovirus IME196</taxon>
    </lineage>
</organism>
<reference evidence="2 3" key="1">
    <citation type="submission" date="2015-10" db="EMBL/GenBank/DDBJ databases">
        <authorList>
            <person name="Gilbert D.G."/>
        </authorList>
    </citation>
    <scope>NUCLEOTIDE SEQUENCE [LARGE SCALE GENOMIC DNA]</scope>
</reference>
<dbReference type="GeneID" id="26643029"/>
<keyword evidence="3" id="KW-1185">Reference proteome</keyword>
<dbReference type="KEGG" id="vg:26643029"/>
<evidence type="ECO:0000256" key="1">
    <source>
        <dbReference type="SAM" id="MobiDB-lite"/>
    </source>
</evidence>
<sequence length="87" mass="9761">MQHELSNKTDKQLLKSNKVDLVAYIRTLEGTLDTYTNNAVEPLDSEGTTYDTTQPSITQPSHDLVNTKRKTSMVIGDTTNHTGLYNF</sequence>